<evidence type="ECO:0000256" key="1">
    <source>
        <dbReference type="ARBA" id="ARBA00022692"/>
    </source>
</evidence>
<dbReference type="InterPro" id="IPR036259">
    <property type="entry name" value="MFS_trans_sf"/>
</dbReference>
<evidence type="ECO:0000256" key="3">
    <source>
        <dbReference type="ARBA" id="ARBA00023136"/>
    </source>
</evidence>
<dbReference type="GO" id="GO:0022857">
    <property type="term" value="F:transmembrane transporter activity"/>
    <property type="evidence" value="ECO:0007669"/>
    <property type="project" value="InterPro"/>
</dbReference>
<dbReference type="AlphaFoldDB" id="A0A1S8CLS9"/>
<feature type="transmembrane region" description="Helical" evidence="4">
    <location>
        <begin position="113"/>
        <end position="133"/>
    </location>
</feature>
<keyword evidence="1 4" id="KW-0812">Transmembrane</keyword>
<dbReference type="SUPFAM" id="SSF103473">
    <property type="entry name" value="MFS general substrate transporter"/>
    <property type="match status" value="1"/>
</dbReference>
<evidence type="ECO:0000313" key="7">
    <source>
        <dbReference type="Proteomes" id="UP000216021"/>
    </source>
</evidence>
<comment type="caution">
    <text evidence="6">The sequence shown here is derived from an EMBL/GenBank/DDBJ whole genome shotgun (WGS) entry which is preliminary data.</text>
</comment>
<dbReference type="InterPro" id="IPR011701">
    <property type="entry name" value="MFS"/>
</dbReference>
<evidence type="ECO:0000259" key="5">
    <source>
        <dbReference type="PROSITE" id="PS50850"/>
    </source>
</evidence>
<feature type="transmembrane region" description="Helical" evidence="4">
    <location>
        <begin position="153"/>
        <end position="171"/>
    </location>
</feature>
<feature type="transmembrane region" description="Helical" evidence="4">
    <location>
        <begin position="89"/>
        <end position="107"/>
    </location>
</feature>
<evidence type="ECO:0000256" key="2">
    <source>
        <dbReference type="ARBA" id="ARBA00022989"/>
    </source>
</evidence>
<name>A0A1S8CLS9_9GAMM</name>
<dbReference type="OrthoDB" id="8558006at2"/>
<dbReference type="PROSITE" id="PS50850">
    <property type="entry name" value="MFS"/>
    <property type="match status" value="1"/>
</dbReference>
<dbReference type="EMBL" id="MOXD01000003">
    <property type="protein sequence ID" value="OMQ24796.1"/>
    <property type="molecule type" value="Genomic_DNA"/>
</dbReference>
<organism evidence="6 7">
    <name type="scientific">Serratia oryzae</name>
    <dbReference type="NCBI Taxonomy" id="2034155"/>
    <lineage>
        <taxon>Bacteria</taxon>
        <taxon>Pseudomonadati</taxon>
        <taxon>Pseudomonadota</taxon>
        <taxon>Gammaproteobacteria</taxon>
        <taxon>Enterobacterales</taxon>
        <taxon>Yersiniaceae</taxon>
        <taxon>Serratia</taxon>
    </lineage>
</organism>
<protein>
    <recommendedName>
        <fullName evidence="5">Major facilitator superfamily (MFS) profile domain-containing protein</fullName>
    </recommendedName>
</protein>
<keyword evidence="7" id="KW-1185">Reference proteome</keyword>
<keyword evidence="3 4" id="KW-0472">Membrane</keyword>
<accession>A0A1S8CLS9</accession>
<feature type="transmembrane region" description="Helical" evidence="4">
    <location>
        <begin position="61"/>
        <end position="82"/>
    </location>
</feature>
<dbReference type="Proteomes" id="UP000216021">
    <property type="component" value="Unassembled WGS sequence"/>
</dbReference>
<evidence type="ECO:0000313" key="6">
    <source>
        <dbReference type="EMBL" id="OMQ24796.1"/>
    </source>
</evidence>
<feature type="transmembrane region" description="Helical" evidence="4">
    <location>
        <begin position="238"/>
        <end position="259"/>
    </location>
</feature>
<dbReference type="Pfam" id="PF07690">
    <property type="entry name" value="MFS_1"/>
    <property type="match status" value="1"/>
</dbReference>
<reference evidence="6 7" key="1">
    <citation type="submission" date="2016-11" db="EMBL/GenBank/DDBJ databases">
        <title>Rahnella oryzae sp. nov., isolated from rice root.</title>
        <authorList>
            <person name="Zhang X.-X."/>
            <person name="Zhang J."/>
        </authorList>
    </citation>
    <scope>NUCLEOTIDE SEQUENCE [LARGE SCALE GENOMIC DNA]</scope>
    <source>
        <strain evidence="6 7">J11-6</strain>
    </source>
</reference>
<feature type="transmembrane region" description="Helical" evidence="4">
    <location>
        <begin position="392"/>
        <end position="414"/>
    </location>
</feature>
<dbReference type="PANTHER" id="PTHR23534">
    <property type="entry name" value="MFS PERMEASE"/>
    <property type="match status" value="1"/>
</dbReference>
<dbReference type="Gene3D" id="1.20.1250.20">
    <property type="entry name" value="MFS general substrate transporter like domains"/>
    <property type="match status" value="1"/>
</dbReference>
<feature type="transmembrane region" description="Helical" evidence="4">
    <location>
        <begin position="305"/>
        <end position="322"/>
    </location>
</feature>
<feature type="transmembrane region" description="Helical" evidence="4">
    <location>
        <begin position="279"/>
        <end position="298"/>
    </location>
</feature>
<dbReference type="InterPro" id="IPR020846">
    <property type="entry name" value="MFS_dom"/>
</dbReference>
<feature type="transmembrane region" description="Helical" evidence="4">
    <location>
        <begin position="328"/>
        <end position="354"/>
    </location>
</feature>
<feature type="domain" description="Major facilitator superfamily (MFS) profile" evidence="5">
    <location>
        <begin position="239"/>
        <end position="424"/>
    </location>
</feature>
<evidence type="ECO:0000256" key="4">
    <source>
        <dbReference type="SAM" id="Phobius"/>
    </source>
</evidence>
<dbReference type="PANTHER" id="PTHR23534:SF1">
    <property type="entry name" value="MAJOR FACILITATOR SUPERFAMILY PROTEIN"/>
    <property type="match status" value="1"/>
</dbReference>
<keyword evidence="2 4" id="KW-1133">Transmembrane helix</keyword>
<feature type="transmembrane region" description="Helical" evidence="4">
    <location>
        <begin position="177"/>
        <end position="198"/>
    </location>
</feature>
<sequence length="424" mass="45709">MPTVEQASVKTGTDAYQAQTKRYIYLLFALQAIGASSPPIIISLGGLVGETLSSNKTLSTLPVSLFNIGLALSVLPIGFLMARIGRVNAYTLGALSALLGGAIATWGVISGSFGLFCLGCLLAGCYAACVQNYRFAITDYVARPEQPMAISRIMLGGLLAALIGPQLVIWTQNLLPVPLSASFLSQSLLALIALLFLWRMRRMTAQLAAQQRHLSEQLPQHETLLAPPRSLREIASSFRFIAIAVAGLVSYGLMTFMMTATPLAMLHSGHSLSTATLGIQWHILAMYAPGFVTGRLMTRFGPRKICVTGLLLTACAAAVSMVGNEVIWFWSGLILLGVGWNFGFVSATVMLSSCYTHQERLKTQSLNDTFVFGTTALASLLSGQMLHTIGWFWLNILVFIPVTIALGLLFIQYLSEKKQPAPAQ</sequence>
<gene>
    <name evidence="6" type="ORF">BMI79_06315</name>
</gene>
<feature type="transmembrane region" description="Helical" evidence="4">
    <location>
        <begin position="23"/>
        <end position="49"/>
    </location>
</feature>
<proteinExistence type="predicted"/>